<dbReference type="AlphaFoldDB" id="A0A5C8P2M2"/>
<dbReference type="Gene3D" id="3.40.1080.10">
    <property type="entry name" value="Glutaconate Coenzyme A-transferase"/>
    <property type="match status" value="1"/>
</dbReference>
<dbReference type="InterPro" id="IPR037171">
    <property type="entry name" value="NagB/RpiA_transferase-like"/>
</dbReference>
<evidence type="ECO:0000313" key="2">
    <source>
        <dbReference type="Proteomes" id="UP000321574"/>
    </source>
</evidence>
<dbReference type="OrthoDB" id="9777193at2"/>
<dbReference type="SUPFAM" id="SSF100950">
    <property type="entry name" value="NagB/RpiA/CoA transferase-like"/>
    <property type="match status" value="1"/>
</dbReference>
<keyword evidence="2" id="KW-1185">Reference proteome</keyword>
<comment type="caution">
    <text evidence="1">The sequence shown here is derived from an EMBL/GenBank/DDBJ whole genome shotgun (WGS) entry which is preliminary data.</text>
</comment>
<dbReference type="EMBL" id="VDUW01000001">
    <property type="protein sequence ID" value="TXL67456.1"/>
    <property type="molecule type" value="Genomic_DNA"/>
</dbReference>
<dbReference type="GO" id="GO:0008410">
    <property type="term" value="F:CoA-transferase activity"/>
    <property type="evidence" value="ECO:0007669"/>
    <property type="project" value="InterPro"/>
</dbReference>
<evidence type="ECO:0000313" key="1">
    <source>
        <dbReference type="EMBL" id="TXL67456.1"/>
    </source>
</evidence>
<name>A0A5C8P2M2_9BACI</name>
<protein>
    <submittedName>
        <fullName evidence="1">Uncharacterized protein</fullName>
    </submittedName>
</protein>
<dbReference type="Pfam" id="PF01144">
    <property type="entry name" value="CoA_trans"/>
    <property type="match status" value="1"/>
</dbReference>
<dbReference type="RefSeq" id="WP_147664896.1">
    <property type="nucleotide sequence ID" value="NZ_VDUW01000001.1"/>
</dbReference>
<organism evidence="1 2">
    <name type="scientific">Cerasibacillus terrae</name>
    <dbReference type="NCBI Taxonomy" id="2498845"/>
    <lineage>
        <taxon>Bacteria</taxon>
        <taxon>Bacillati</taxon>
        <taxon>Bacillota</taxon>
        <taxon>Bacilli</taxon>
        <taxon>Bacillales</taxon>
        <taxon>Bacillaceae</taxon>
        <taxon>Cerasibacillus</taxon>
    </lineage>
</organism>
<accession>A0A5C8P2M2</accession>
<dbReference type="Proteomes" id="UP000321574">
    <property type="component" value="Unassembled WGS sequence"/>
</dbReference>
<sequence>MKPIIDAREAVKHVKDGSTIMFGGFLNAAETLVDALVEANVQNLTGIKLKLNGFNK</sequence>
<proteinExistence type="predicted"/>
<reference evidence="1 2" key="1">
    <citation type="submission" date="2019-06" db="EMBL/GenBank/DDBJ databases">
        <title>Cerasibacillus sp. nov., isolated from maize field.</title>
        <authorList>
            <person name="Lin S.-Y."/>
            <person name="Tsai C.-F."/>
            <person name="Young C.-C."/>
        </authorList>
    </citation>
    <scope>NUCLEOTIDE SEQUENCE [LARGE SCALE GENOMIC DNA]</scope>
    <source>
        <strain evidence="1 2">CC-CFT480</strain>
    </source>
</reference>
<gene>
    <name evidence="1" type="ORF">FHP05_00055</name>
</gene>
<dbReference type="InterPro" id="IPR004165">
    <property type="entry name" value="CoA_trans_fam_I"/>
</dbReference>